<comment type="caution">
    <text evidence="2">The sequence shown here is derived from an EMBL/GenBank/DDBJ whole genome shotgun (WGS) entry which is preliminary data.</text>
</comment>
<dbReference type="Pfam" id="PF05685">
    <property type="entry name" value="Uma2"/>
    <property type="match status" value="1"/>
</dbReference>
<organism evidence="2 3">
    <name type="scientific">Dentiscutata erythropus</name>
    <dbReference type="NCBI Taxonomy" id="1348616"/>
    <lineage>
        <taxon>Eukaryota</taxon>
        <taxon>Fungi</taxon>
        <taxon>Fungi incertae sedis</taxon>
        <taxon>Mucoromycota</taxon>
        <taxon>Glomeromycotina</taxon>
        <taxon>Glomeromycetes</taxon>
        <taxon>Diversisporales</taxon>
        <taxon>Gigasporaceae</taxon>
        <taxon>Dentiscutata</taxon>
    </lineage>
</organism>
<dbReference type="CDD" id="cd06260">
    <property type="entry name" value="DUF820-like"/>
    <property type="match status" value="1"/>
</dbReference>
<reference evidence="2" key="1">
    <citation type="submission" date="2021-06" db="EMBL/GenBank/DDBJ databases">
        <authorList>
            <person name="Kallberg Y."/>
            <person name="Tangrot J."/>
            <person name="Rosling A."/>
        </authorList>
    </citation>
    <scope>NUCLEOTIDE SEQUENCE</scope>
    <source>
        <strain evidence="2">MA453B</strain>
    </source>
</reference>
<dbReference type="SUPFAM" id="SSF52980">
    <property type="entry name" value="Restriction endonuclease-like"/>
    <property type="match status" value="1"/>
</dbReference>
<dbReference type="InterPro" id="IPR011335">
    <property type="entry name" value="Restrct_endonuc-II-like"/>
</dbReference>
<feature type="domain" description="Putative restriction endonuclease" evidence="1">
    <location>
        <begin position="11"/>
        <end position="139"/>
    </location>
</feature>
<evidence type="ECO:0000313" key="2">
    <source>
        <dbReference type="EMBL" id="CAG8798441.1"/>
    </source>
</evidence>
<dbReference type="GO" id="GO:0006302">
    <property type="term" value="P:double-strand break repair"/>
    <property type="evidence" value="ECO:0007669"/>
    <property type="project" value="UniProtKB-ARBA"/>
</dbReference>
<evidence type="ECO:0000259" key="1">
    <source>
        <dbReference type="Pfam" id="PF05685"/>
    </source>
</evidence>
<dbReference type="EMBL" id="CAJVPY010033016">
    <property type="protein sequence ID" value="CAG8798441.1"/>
    <property type="molecule type" value="Genomic_DNA"/>
</dbReference>
<name>A0A9N9JXJ1_9GLOM</name>
<keyword evidence="3" id="KW-1185">Reference proteome</keyword>
<dbReference type="Proteomes" id="UP000789405">
    <property type="component" value="Unassembled WGS sequence"/>
</dbReference>
<dbReference type="AlphaFoldDB" id="A0A9N9JXJ1"/>
<accession>A0A9N9JXJ1</accession>
<dbReference type="OrthoDB" id="2305086at2759"/>
<dbReference type="InterPro" id="IPR008538">
    <property type="entry name" value="Uma2"/>
</dbReference>
<protein>
    <submittedName>
        <fullName evidence="2">11246_t:CDS:1</fullName>
    </submittedName>
</protein>
<evidence type="ECO:0000313" key="3">
    <source>
        <dbReference type="Proteomes" id="UP000789405"/>
    </source>
</evidence>
<gene>
    <name evidence="2" type="ORF">DERYTH_LOCUS22872</name>
</gene>
<proteinExistence type="predicted"/>
<feature type="non-terminal residue" evidence="2">
    <location>
        <position position="1"/>
    </location>
</feature>
<sequence>MPSLPAHIESSYRELNINCQIGYWCDANESLVGISSSSQGAFRLLKLENPDSPNKPTILSPDTAVILKDRWDSLSNEARNETFPSVSPNFIIELRSPIDSSQNLHQKMMRWVKAGVDEGISIDLITNPPEVRTYTFNPDANKIIWKTQVNPDQVESEVLKG</sequence>
<dbReference type="Gene3D" id="3.90.1570.10">
    <property type="entry name" value="tt1808, chain A"/>
    <property type="match status" value="1"/>
</dbReference>
<dbReference type="InterPro" id="IPR012296">
    <property type="entry name" value="Nuclease_put_TT1808"/>
</dbReference>